<feature type="region of interest" description="Disordered" evidence="1">
    <location>
        <begin position="66"/>
        <end position="109"/>
    </location>
</feature>
<feature type="compositionally biased region" description="Low complexity" evidence="1">
    <location>
        <begin position="148"/>
        <end position="158"/>
    </location>
</feature>
<feature type="compositionally biased region" description="Basic residues" evidence="1">
    <location>
        <begin position="130"/>
        <end position="142"/>
    </location>
</feature>
<name>A0A6T9YS72_BIGNA</name>
<reference evidence="2" key="1">
    <citation type="submission" date="2021-01" db="EMBL/GenBank/DDBJ databases">
        <authorList>
            <person name="Corre E."/>
            <person name="Pelletier E."/>
            <person name="Niang G."/>
            <person name="Scheremetjew M."/>
            <person name="Finn R."/>
            <person name="Kale V."/>
            <person name="Holt S."/>
            <person name="Cochrane G."/>
            <person name="Meng A."/>
            <person name="Brown T."/>
            <person name="Cohen L."/>
        </authorList>
    </citation>
    <scope>NUCLEOTIDE SEQUENCE</scope>
    <source>
        <strain evidence="2">CCMP1258.1</strain>
    </source>
</reference>
<proteinExistence type="predicted"/>
<protein>
    <submittedName>
        <fullName evidence="2">Uncharacterized protein</fullName>
    </submittedName>
</protein>
<sequence length="218" mass="24665">MEEDKEPTLRESSFCSFNRIADNEKELDNLLGNLDFTAGNNTLLGSSSSSQIFTSPPASRRIRMVVKKSRKKRGGGSATNTQSKRSHFKRTRHHRLNSLHRPRAESNEVRHLRDIISRFSQLDTKDRRDRRTRRGRTKKTARRSLSIAAATGTSAPEAASRDVNDLEATTAAAAARNNAKKEEVQRLVMEEMESELVFMLSTRCSVTTPPPRFMPYIC</sequence>
<evidence type="ECO:0000256" key="1">
    <source>
        <dbReference type="SAM" id="MobiDB-lite"/>
    </source>
</evidence>
<feature type="region of interest" description="Disordered" evidence="1">
    <location>
        <begin position="123"/>
        <end position="163"/>
    </location>
</feature>
<dbReference type="EMBL" id="HBHA01002050">
    <property type="protein sequence ID" value="CAD9581556.1"/>
    <property type="molecule type" value="Transcribed_RNA"/>
</dbReference>
<accession>A0A6T9YS72</accession>
<feature type="compositionally biased region" description="Basic residues" evidence="1">
    <location>
        <begin position="84"/>
        <end position="101"/>
    </location>
</feature>
<organism evidence="2">
    <name type="scientific">Bigelowiella natans</name>
    <name type="common">Pedinomonas minutissima</name>
    <name type="synonym">Chlorarachnion sp. (strain CCMP621)</name>
    <dbReference type="NCBI Taxonomy" id="227086"/>
    <lineage>
        <taxon>Eukaryota</taxon>
        <taxon>Sar</taxon>
        <taxon>Rhizaria</taxon>
        <taxon>Cercozoa</taxon>
        <taxon>Chlorarachniophyceae</taxon>
        <taxon>Bigelowiella</taxon>
    </lineage>
</organism>
<dbReference type="AlphaFoldDB" id="A0A6T9YS72"/>
<evidence type="ECO:0000313" key="2">
    <source>
        <dbReference type="EMBL" id="CAD9581556.1"/>
    </source>
</evidence>
<gene>
    <name evidence="2" type="ORF">BIGN1055_LOCUS1318</name>
</gene>